<proteinExistence type="predicted"/>
<sequence length="147" mass="16374">MFGLKMCVTTNEGYKHNNNAIYIKHRVPKHVAAEKLHKTNNNNRRGKQISEINCENSHKFNKINTSNNNYNNKCQCKIVAEINNSDNNKSASWSIGCDSKVHCKCNGHNNNANNNKTYQHNSCGSDLAFTGDKCYACNGGMLAAFSA</sequence>
<evidence type="ECO:0000313" key="1">
    <source>
        <dbReference type="EMBL" id="JAC42509.1"/>
    </source>
</evidence>
<name>A0A034VJ31_BACDO</name>
<reference evidence="1" key="1">
    <citation type="journal article" date="2014" name="BMC Genomics">
        <title>Characterizing the developmental transcriptome of the oriental fruit fly, Bactrocera dorsalis (Diptera: Tephritidae) through comparative genomic analysis with Drosophila melanogaster utilizing modENCODE datasets.</title>
        <authorList>
            <person name="Geib S.M."/>
            <person name="Calla B."/>
            <person name="Hall B."/>
            <person name="Hou S."/>
            <person name="Manoukis N.C."/>
        </authorList>
    </citation>
    <scope>NUCLEOTIDE SEQUENCE</scope>
    <source>
        <strain evidence="1">Punador</strain>
    </source>
</reference>
<dbReference type="AlphaFoldDB" id="A0A034VJ31"/>
<accession>A0A034VJ31</accession>
<organism evidence="1">
    <name type="scientific">Bactrocera dorsalis</name>
    <name type="common">Oriental fruit fly</name>
    <name type="synonym">Dacus dorsalis</name>
    <dbReference type="NCBI Taxonomy" id="27457"/>
    <lineage>
        <taxon>Eukaryota</taxon>
        <taxon>Metazoa</taxon>
        <taxon>Ecdysozoa</taxon>
        <taxon>Arthropoda</taxon>
        <taxon>Hexapoda</taxon>
        <taxon>Insecta</taxon>
        <taxon>Pterygota</taxon>
        <taxon>Neoptera</taxon>
        <taxon>Endopterygota</taxon>
        <taxon>Diptera</taxon>
        <taxon>Brachycera</taxon>
        <taxon>Muscomorpha</taxon>
        <taxon>Tephritoidea</taxon>
        <taxon>Tephritidae</taxon>
        <taxon>Bactrocera</taxon>
        <taxon>Bactrocera</taxon>
    </lineage>
</organism>
<protein>
    <submittedName>
        <fullName evidence="1">Uncharacterized protein</fullName>
    </submittedName>
</protein>
<dbReference type="EMBL" id="GAKP01016443">
    <property type="protein sequence ID" value="JAC42509.1"/>
    <property type="molecule type" value="Transcribed_RNA"/>
</dbReference>